<reference evidence="3 4" key="1">
    <citation type="submission" date="2022-03" db="EMBL/GenBank/DDBJ databases">
        <authorList>
            <person name="Jo J.-H."/>
            <person name="Im W.-T."/>
        </authorList>
    </citation>
    <scope>NUCLEOTIDE SEQUENCE [LARGE SCALE GENOMIC DNA]</scope>
    <source>
        <strain evidence="3 4">SM33</strain>
    </source>
</reference>
<evidence type="ECO:0000256" key="2">
    <source>
        <dbReference type="PROSITE-ProRule" id="PRU00339"/>
    </source>
</evidence>
<accession>A0ABS9VKP0</accession>
<dbReference type="InterPro" id="IPR026634">
    <property type="entry name" value="TPST-like"/>
</dbReference>
<evidence type="ECO:0000313" key="3">
    <source>
        <dbReference type="EMBL" id="MCH8615524.1"/>
    </source>
</evidence>
<name>A0ABS9VKP0_9SPHN</name>
<dbReference type="SUPFAM" id="SSF52540">
    <property type="entry name" value="P-loop containing nucleoside triphosphate hydrolases"/>
    <property type="match status" value="1"/>
</dbReference>
<dbReference type="Gene3D" id="3.40.50.300">
    <property type="entry name" value="P-loop containing nucleotide triphosphate hydrolases"/>
    <property type="match status" value="1"/>
</dbReference>
<comment type="caution">
    <text evidence="3">The sequence shown here is derived from an EMBL/GenBank/DDBJ whole genome shotgun (WGS) entry which is preliminary data.</text>
</comment>
<keyword evidence="4" id="KW-1185">Reference proteome</keyword>
<dbReference type="PANTHER" id="PTHR12788:SF10">
    <property type="entry name" value="PROTEIN-TYROSINE SULFOTRANSFERASE"/>
    <property type="match status" value="1"/>
</dbReference>
<keyword evidence="1" id="KW-0808">Transferase</keyword>
<gene>
    <name evidence="3" type="ORF">LZ016_05350</name>
</gene>
<dbReference type="EMBL" id="JAKZHW010000001">
    <property type="protein sequence ID" value="MCH8615524.1"/>
    <property type="molecule type" value="Genomic_DNA"/>
</dbReference>
<dbReference type="Proteomes" id="UP001203058">
    <property type="component" value="Unassembled WGS sequence"/>
</dbReference>
<dbReference type="InterPro" id="IPR011990">
    <property type="entry name" value="TPR-like_helical_dom_sf"/>
</dbReference>
<sequence length="591" mass="67120">MLAKLTVQEEIEALLDEDLAKACEKAREHVAENPKDENASLLLMTLVRRFAEAAESRSRHGPSVAPAVAEATDLIAKGDMERAEMLLRQHLKFQRHDPPAMHLMAEIAARCGFREDAERILNQSAVIHAASAEAWASLGRVLHRIACARDYPDYIPRSISALDEADRLSPGHEGALAYKAAILVQVRDLSEGRAAYERLLAVHPHVSAHWMNYAHLIKTIGEFGPAVAAYRTAIALEPTNGAAWWGMANLKLAAFFDEDLRLMAEVLDGDQLTDASRVEINFALAKALDQAKRFDEAARRLKDGNDLRARTHPPDAEMVTGDVNFVTSVFTREYFAKREGWGDPSPDPIFILGMPRSGSTLLEQILSSHSSIEGTEELFIILQLAGEIAHAHRGKQPEEIMAALREDEVATVGKRYVDLAKRYRMTDKPFFTDKNPSNWRYTGLIHCMLPNAKIIDIRRNPLDCCFANYIQHYQVGANFSYNQTELGRYYADYVRMMRHFDEVLPGRVHRVIYDDLVDNTEHEVRRLLDYLRLPFEEGCLRFFETKRAIHTPSSEQVRQPINRSGFGRWRNYEPWLGDLRSSLAEVMEDWR</sequence>
<evidence type="ECO:0000313" key="4">
    <source>
        <dbReference type="Proteomes" id="UP001203058"/>
    </source>
</evidence>
<protein>
    <submittedName>
        <fullName evidence="3">Sulfotransferase</fullName>
    </submittedName>
</protein>
<dbReference type="InterPro" id="IPR019734">
    <property type="entry name" value="TPR_rpt"/>
</dbReference>
<dbReference type="Gene3D" id="1.25.40.10">
    <property type="entry name" value="Tetratricopeptide repeat domain"/>
    <property type="match status" value="2"/>
</dbReference>
<evidence type="ECO:0000256" key="1">
    <source>
        <dbReference type="ARBA" id="ARBA00022679"/>
    </source>
</evidence>
<dbReference type="InterPro" id="IPR027417">
    <property type="entry name" value="P-loop_NTPase"/>
</dbReference>
<dbReference type="Pfam" id="PF13469">
    <property type="entry name" value="Sulfotransfer_3"/>
    <property type="match status" value="1"/>
</dbReference>
<dbReference type="PANTHER" id="PTHR12788">
    <property type="entry name" value="PROTEIN-TYROSINE SULFOTRANSFERASE 2"/>
    <property type="match status" value="1"/>
</dbReference>
<organism evidence="3 4">
    <name type="scientific">Sphingomonas telluris</name>
    <dbReference type="NCBI Taxonomy" id="2907998"/>
    <lineage>
        <taxon>Bacteria</taxon>
        <taxon>Pseudomonadati</taxon>
        <taxon>Pseudomonadota</taxon>
        <taxon>Alphaproteobacteria</taxon>
        <taxon>Sphingomonadales</taxon>
        <taxon>Sphingomonadaceae</taxon>
        <taxon>Sphingomonas</taxon>
    </lineage>
</organism>
<keyword evidence="2" id="KW-0802">TPR repeat</keyword>
<dbReference type="RefSeq" id="WP_241446320.1">
    <property type="nucleotide sequence ID" value="NZ_JAKZHW010000001.1"/>
</dbReference>
<proteinExistence type="predicted"/>
<dbReference type="SUPFAM" id="SSF48452">
    <property type="entry name" value="TPR-like"/>
    <property type="match status" value="1"/>
</dbReference>
<feature type="repeat" description="TPR" evidence="2">
    <location>
        <begin position="207"/>
        <end position="240"/>
    </location>
</feature>
<dbReference type="PROSITE" id="PS50005">
    <property type="entry name" value="TPR"/>
    <property type="match status" value="1"/>
</dbReference>